<dbReference type="NCBIfam" id="TIGR00507">
    <property type="entry name" value="aroE"/>
    <property type="match status" value="1"/>
</dbReference>
<proteinExistence type="inferred from homology"/>
<comment type="subunit">
    <text evidence="7">Homodimer.</text>
</comment>
<dbReference type="Gene3D" id="3.40.50.720">
    <property type="entry name" value="NAD(P)-binding Rossmann-like Domain"/>
    <property type="match status" value="1"/>
</dbReference>
<evidence type="ECO:0000256" key="4">
    <source>
        <dbReference type="ARBA" id="ARBA00022857"/>
    </source>
</evidence>
<evidence type="ECO:0000256" key="3">
    <source>
        <dbReference type="ARBA" id="ARBA00022605"/>
    </source>
</evidence>
<feature type="binding site" evidence="7">
    <location>
        <begin position="142"/>
        <end position="146"/>
    </location>
    <ligand>
        <name>NADP(+)</name>
        <dbReference type="ChEBI" id="CHEBI:58349"/>
    </ligand>
</feature>
<feature type="active site" description="Proton acceptor" evidence="7">
    <location>
        <position position="81"/>
    </location>
</feature>
<comment type="catalytic activity">
    <reaction evidence="7">
        <text>shikimate + NADP(+) = 3-dehydroshikimate + NADPH + H(+)</text>
        <dbReference type="Rhea" id="RHEA:17737"/>
        <dbReference type="ChEBI" id="CHEBI:15378"/>
        <dbReference type="ChEBI" id="CHEBI:16630"/>
        <dbReference type="ChEBI" id="CHEBI:36208"/>
        <dbReference type="ChEBI" id="CHEBI:57783"/>
        <dbReference type="ChEBI" id="CHEBI:58349"/>
        <dbReference type="EC" id="1.1.1.25"/>
    </reaction>
</comment>
<keyword evidence="4 7" id="KW-0521">NADP</keyword>
<name>A0A1I6DBT7_9FIRM</name>
<dbReference type="Gene3D" id="3.40.50.10860">
    <property type="entry name" value="Leucine Dehydrogenase, chain A, domain 1"/>
    <property type="match status" value="1"/>
</dbReference>
<dbReference type="NCBIfam" id="NF001319">
    <property type="entry name" value="PRK00258.3-3"/>
    <property type="match status" value="1"/>
</dbReference>
<accession>A0A1I6DBT7</accession>
<evidence type="ECO:0000259" key="8">
    <source>
        <dbReference type="Pfam" id="PF08501"/>
    </source>
</evidence>
<dbReference type="InterPro" id="IPR013708">
    <property type="entry name" value="Shikimate_DH-bd_N"/>
</dbReference>
<organism evidence="10 11">
    <name type="scientific">Desulfoscipio geothermicus DSM 3669</name>
    <dbReference type="NCBI Taxonomy" id="1121426"/>
    <lineage>
        <taxon>Bacteria</taxon>
        <taxon>Bacillati</taxon>
        <taxon>Bacillota</taxon>
        <taxon>Clostridia</taxon>
        <taxon>Eubacteriales</taxon>
        <taxon>Desulfallaceae</taxon>
        <taxon>Desulfoscipio</taxon>
    </lineage>
</organism>
<dbReference type="SUPFAM" id="SSF53223">
    <property type="entry name" value="Aminoacid dehydrogenase-like, N-terminal domain"/>
    <property type="match status" value="1"/>
</dbReference>
<dbReference type="CDD" id="cd01065">
    <property type="entry name" value="NAD_bind_Shikimate_DH"/>
    <property type="match status" value="1"/>
</dbReference>
<evidence type="ECO:0000256" key="7">
    <source>
        <dbReference type="HAMAP-Rule" id="MF_00222"/>
    </source>
</evidence>
<evidence type="ECO:0000256" key="5">
    <source>
        <dbReference type="ARBA" id="ARBA00023002"/>
    </source>
</evidence>
<dbReference type="InterPro" id="IPR046346">
    <property type="entry name" value="Aminoacid_DH-like_N_sf"/>
</dbReference>
<dbReference type="GO" id="GO:0008652">
    <property type="term" value="P:amino acid biosynthetic process"/>
    <property type="evidence" value="ECO:0007669"/>
    <property type="project" value="UniProtKB-KW"/>
</dbReference>
<dbReference type="InterPro" id="IPR022893">
    <property type="entry name" value="Shikimate_DH_fam"/>
</dbReference>
<dbReference type="HAMAP" id="MF_00222">
    <property type="entry name" value="Shikimate_DH_AroE"/>
    <property type="match status" value="1"/>
</dbReference>
<evidence type="ECO:0000313" key="10">
    <source>
        <dbReference type="EMBL" id="SFR02899.1"/>
    </source>
</evidence>
<evidence type="ECO:0000259" key="9">
    <source>
        <dbReference type="Pfam" id="PF18317"/>
    </source>
</evidence>
<feature type="binding site" evidence="7">
    <location>
        <position position="264"/>
    </location>
    <ligand>
        <name>NADP(+)</name>
        <dbReference type="ChEBI" id="CHEBI:58349"/>
    </ligand>
</feature>
<dbReference type="PANTHER" id="PTHR21089">
    <property type="entry name" value="SHIKIMATE DEHYDROGENASE"/>
    <property type="match status" value="1"/>
</dbReference>
<dbReference type="EC" id="1.1.1.25" evidence="2 7"/>
<evidence type="ECO:0000256" key="1">
    <source>
        <dbReference type="ARBA" id="ARBA00004871"/>
    </source>
</evidence>
<dbReference type="GO" id="GO:0009073">
    <property type="term" value="P:aromatic amino acid family biosynthetic process"/>
    <property type="evidence" value="ECO:0007669"/>
    <property type="project" value="UniProtKB-KW"/>
</dbReference>
<feature type="binding site" evidence="7">
    <location>
        <position position="77"/>
    </location>
    <ligand>
        <name>shikimate</name>
        <dbReference type="ChEBI" id="CHEBI:36208"/>
    </ligand>
</feature>
<dbReference type="InterPro" id="IPR041121">
    <property type="entry name" value="SDH_C"/>
</dbReference>
<comment type="pathway">
    <text evidence="1 7">Metabolic intermediate biosynthesis; chorismate biosynthesis; chorismate from D-erythrose 4-phosphate and phosphoenolpyruvate: step 4/7.</text>
</comment>
<feature type="binding site" evidence="7">
    <location>
        <position position="117"/>
    </location>
    <ligand>
        <name>shikimate</name>
        <dbReference type="ChEBI" id="CHEBI:36208"/>
    </ligand>
</feature>
<feature type="domain" description="Shikimate dehydrogenase substrate binding N-terminal" evidence="8">
    <location>
        <begin position="22"/>
        <end position="104"/>
    </location>
</feature>
<comment type="function">
    <text evidence="7">Involved in the biosynthesis of the chorismate, which leads to the biosynthesis of aromatic amino acids. Catalyzes the reversible NADPH linked reduction of 3-dehydroshikimate (DHSA) to yield shikimate (SA).</text>
</comment>
<feature type="binding site" evidence="7">
    <location>
        <begin position="30"/>
        <end position="32"/>
    </location>
    <ligand>
        <name>shikimate</name>
        <dbReference type="ChEBI" id="CHEBI:36208"/>
    </ligand>
</feature>
<protein>
    <recommendedName>
        <fullName evidence="2 7">Shikimate dehydrogenase (NADP(+))</fullName>
        <shortName evidence="7">SDH</shortName>
        <ecNumber evidence="2 7">1.1.1.25</ecNumber>
    </recommendedName>
</protein>
<dbReference type="EMBL" id="FOYM01000008">
    <property type="protein sequence ID" value="SFR02899.1"/>
    <property type="molecule type" value="Genomic_DNA"/>
</dbReference>
<sequence>MLRRSVEGGCIIIDGKTVIYGIIGHPVRHSFSPAMHNAALREAGLNGVYVPFEPPPELLPEALAGIRALGIAGLNVTVPYKEAVMPYLDELAGDAVLYGAVNTVVNHRGRLVGHNTDGPGFIRALREDHRYNPAKGSALVFGAGGSARAVAVALARAGCPELALVNRRVERAEALARVIFEATGIKVRVFKWDSAGSDLADFARRAALLVNCTPVGMAGKADADFPLPEALPGKGQLAYDLVYNPPLTPFLNRAARSGAEIANGIGMLLHQGALSFEIWTGRAAPLEVMRRELYR</sequence>
<comment type="similarity">
    <text evidence="7">Belongs to the shikimate dehydrogenase family.</text>
</comment>
<dbReference type="OrthoDB" id="9792692at2"/>
<feature type="binding site" evidence="7">
    <location>
        <position position="102"/>
    </location>
    <ligand>
        <name>shikimate</name>
        <dbReference type="ChEBI" id="CHEBI:36208"/>
    </ligand>
</feature>
<keyword evidence="6 7" id="KW-0057">Aromatic amino acid biosynthesis</keyword>
<feature type="domain" description="SDH C-terminal" evidence="9">
    <location>
        <begin position="264"/>
        <end position="293"/>
    </location>
</feature>
<evidence type="ECO:0000313" key="11">
    <source>
        <dbReference type="Proteomes" id="UP000199584"/>
    </source>
</evidence>
<dbReference type="GO" id="GO:0009423">
    <property type="term" value="P:chorismate biosynthetic process"/>
    <property type="evidence" value="ECO:0007669"/>
    <property type="project" value="UniProtKB-UniRule"/>
</dbReference>
<dbReference type="GO" id="GO:0004764">
    <property type="term" value="F:shikimate 3-dehydrogenase (NADP+) activity"/>
    <property type="evidence" value="ECO:0007669"/>
    <property type="project" value="UniProtKB-UniRule"/>
</dbReference>
<keyword evidence="5 7" id="KW-0560">Oxidoreductase</keyword>
<feature type="binding site" evidence="7">
    <location>
        <position position="243"/>
    </location>
    <ligand>
        <name>shikimate</name>
        <dbReference type="ChEBI" id="CHEBI:36208"/>
    </ligand>
</feature>
<dbReference type="Proteomes" id="UP000199584">
    <property type="component" value="Unassembled WGS sequence"/>
</dbReference>
<dbReference type="STRING" id="39060.SAMN05660706_10891"/>
<keyword evidence="11" id="KW-1185">Reference proteome</keyword>
<dbReference type="Pfam" id="PF18317">
    <property type="entry name" value="SDH_C"/>
    <property type="match status" value="1"/>
</dbReference>
<dbReference type="UniPathway" id="UPA00053">
    <property type="reaction ID" value="UER00087"/>
</dbReference>
<comment type="caution">
    <text evidence="7">Lacks conserved residue(s) required for the propagation of feature annotation.</text>
</comment>
<feature type="binding site" evidence="7">
    <location>
        <position position="271"/>
    </location>
    <ligand>
        <name>shikimate</name>
        <dbReference type="ChEBI" id="CHEBI:36208"/>
    </ligand>
</feature>
<dbReference type="InterPro" id="IPR036291">
    <property type="entry name" value="NAD(P)-bd_dom_sf"/>
</dbReference>
<dbReference type="GO" id="GO:0050661">
    <property type="term" value="F:NADP binding"/>
    <property type="evidence" value="ECO:0007669"/>
    <property type="project" value="InterPro"/>
</dbReference>
<reference evidence="11" key="1">
    <citation type="submission" date="2016-10" db="EMBL/GenBank/DDBJ databases">
        <authorList>
            <person name="Varghese N."/>
            <person name="Submissions S."/>
        </authorList>
    </citation>
    <scope>NUCLEOTIDE SEQUENCE [LARGE SCALE GENOMIC DNA]</scope>
    <source>
        <strain evidence="11">DSM 3669</strain>
    </source>
</reference>
<dbReference type="PANTHER" id="PTHR21089:SF1">
    <property type="entry name" value="BIFUNCTIONAL 3-DEHYDROQUINATE DEHYDRATASE_SHIKIMATE DEHYDROGENASE, CHLOROPLASTIC"/>
    <property type="match status" value="1"/>
</dbReference>
<dbReference type="Pfam" id="PF08501">
    <property type="entry name" value="Shikimate_dh_N"/>
    <property type="match status" value="1"/>
</dbReference>
<gene>
    <name evidence="7" type="primary">aroE</name>
    <name evidence="10" type="ORF">SAMN05660706_10891</name>
</gene>
<keyword evidence="3 7" id="KW-0028">Amino-acid biosynthesis</keyword>
<dbReference type="InterPro" id="IPR011342">
    <property type="entry name" value="Shikimate_DH"/>
</dbReference>
<evidence type="ECO:0000256" key="2">
    <source>
        <dbReference type="ARBA" id="ARBA00012962"/>
    </source>
</evidence>
<dbReference type="SUPFAM" id="SSF51735">
    <property type="entry name" value="NAD(P)-binding Rossmann-fold domains"/>
    <property type="match status" value="1"/>
</dbReference>
<dbReference type="AlphaFoldDB" id="A0A1I6DBT7"/>
<dbReference type="GO" id="GO:0019632">
    <property type="term" value="P:shikimate metabolic process"/>
    <property type="evidence" value="ECO:0007669"/>
    <property type="project" value="InterPro"/>
</dbReference>
<feature type="binding site" evidence="7">
    <location>
        <position position="241"/>
    </location>
    <ligand>
        <name>NADP(+)</name>
        <dbReference type="ChEBI" id="CHEBI:58349"/>
    </ligand>
</feature>
<evidence type="ECO:0000256" key="6">
    <source>
        <dbReference type="ARBA" id="ARBA00023141"/>
    </source>
</evidence>